<comment type="subcellular location">
    <subcellularLocation>
        <location evidence="1">Mitochondrion membrane</location>
        <topology evidence="1">Multi-pass membrane protein</topology>
    </subcellularLocation>
</comment>
<dbReference type="PROSITE" id="PS50213">
    <property type="entry name" value="FAS1"/>
    <property type="match status" value="4"/>
</dbReference>
<dbReference type="GO" id="GO:0015227">
    <property type="term" value="F:O-acyl-L-carnitine transmembrane transporter activity"/>
    <property type="evidence" value="ECO:0007669"/>
    <property type="project" value="TreeGrafter"/>
</dbReference>
<feature type="repeat" description="Solcar" evidence="9">
    <location>
        <begin position="1095"/>
        <end position="1180"/>
    </location>
</feature>
<dbReference type="Proteomes" id="UP000812287">
    <property type="component" value="Unassembled WGS sequence"/>
</dbReference>
<feature type="transmembrane region" description="Helical" evidence="11">
    <location>
        <begin position="1163"/>
        <end position="1181"/>
    </location>
</feature>
<keyword evidence="7" id="KW-0496">Mitochondrion</keyword>
<dbReference type="InterPro" id="IPR036378">
    <property type="entry name" value="FAS1_dom_sf"/>
</dbReference>
<evidence type="ECO:0000256" key="9">
    <source>
        <dbReference type="PROSITE-ProRule" id="PRU00282"/>
    </source>
</evidence>
<evidence type="ECO:0000256" key="2">
    <source>
        <dbReference type="ARBA" id="ARBA00006375"/>
    </source>
</evidence>
<comment type="caution">
    <text evidence="14">The sequence shown here is derived from an EMBL/GenBank/DDBJ whole genome shotgun (WGS) entry which is preliminary data.</text>
</comment>
<evidence type="ECO:0000256" key="1">
    <source>
        <dbReference type="ARBA" id="ARBA00004225"/>
    </source>
</evidence>
<dbReference type="Pfam" id="PF00153">
    <property type="entry name" value="Mito_carr"/>
    <property type="match status" value="3"/>
</dbReference>
<protein>
    <recommendedName>
        <fullName evidence="13">FAS1 domain-containing protein</fullName>
    </recommendedName>
</protein>
<evidence type="ECO:0000256" key="10">
    <source>
        <dbReference type="SAM" id="MobiDB-lite"/>
    </source>
</evidence>
<accession>A0A9P8AWI3</accession>
<evidence type="ECO:0000256" key="5">
    <source>
        <dbReference type="ARBA" id="ARBA00022737"/>
    </source>
</evidence>
<organism evidence="14 15">
    <name type="scientific">Guyanagaster necrorhizus</name>
    <dbReference type="NCBI Taxonomy" id="856835"/>
    <lineage>
        <taxon>Eukaryota</taxon>
        <taxon>Fungi</taxon>
        <taxon>Dikarya</taxon>
        <taxon>Basidiomycota</taxon>
        <taxon>Agaricomycotina</taxon>
        <taxon>Agaricomycetes</taxon>
        <taxon>Agaricomycetidae</taxon>
        <taxon>Agaricales</taxon>
        <taxon>Marasmiineae</taxon>
        <taxon>Physalacriaceae</taxon>
        <taxon>Guyanagaster</taxon>
    </lineage>
</organism>
<dbReference type="Gene3D" id="1.50.40.10">
    <property type="entry name" value="Mitochondrial carrier domain"/>
    <property type="match status" value="2"/>
</dbReference>
<evidence type="ECO:0000313" key="14">
    <source>
        <dbReference type="EMBL" id="KAG7450679.1"/>
    </source>
</evidence>
<evidence type="ECO:0000256" key="11">
    <source>
        <dbReference type="SAM" id="Phobius"/>
    </source>
</evidence>
<dbReference type="GeneID" id="66110945"/>
<dbReference type="GO" id="GO:0006839">
    <property type="term" value="P:mitochondrial transport"/>
    <property type="evidence" value="ECO:0007669"/>
    <property type="project" value="TreeGrafter"/>
</dbReference>
<dbReference type="PROSITE" id="PS50920">
    <property type="entry name" value="SOLCAR"/>
    <property type="match status" value="3"/>
</dbReference>
<feature type="domain" description="FAS1" evidence="13">
    <location>
        <begin position="502"/>
        <end position="645"/>
    </location>
</feature>
<feature type="repeat" description="Solcar" evidence="9">
    <location>
        <begin position="897"/>
        <end position="982"/>
    </location>
</feature>
<dbReference type="InterPro" id="IPR050567">
    <property type="entry name" value="Mitochondrial_Carrier"/>
</dbReference>
<feature type="domain" description="FAS1" evidence="13">
    <location>
        <begin position="356"/>
        <end position="499"/>
    </location>
</feature>
<dbReference type="RefSeq" id="XP_043044179.1">
    <property type="nucleotide sequence ID" value="XM_043188648.1"/>
</dbReference>
<dbReference type="Pfam" id="PF02469">
    <property type="entry name" value="Fasciclin"/>
    <property type="match status" value="4"/>
</dbReference>
<feature type="repeat" description="Solcar" evidence="9">
    <location>
        <begin position="995"/>
        <end position="1084"/>
    </location>
</feature>
<evidence type="ECO:0000256" key="6">
    <source>
        <dbReference type="ARBA" id="ARBA00022989"/>
    </source>
</evidence>
<feature type="domain" description="FAS1" evidence="13">
    <location>
        <begin position="34"/>
        <end position="212"/>
    </location>
</feature>
<keyword evidence="8 9" id="KW-0472">Membrane</keyword>
<dbReference type="PANTHER" id="PTHR45624">
    <property type="entry name" value="MITOCHONDRIAL BASIC AMINO ACIDS TRANSPORTER-RELATED"/>
    <property type="match status" value="1"/>
</dbReference>
<evidence type="ECO:0000256" key="7">
    <source>
        <dbReference type="ARBA" id="ARBA00023128"/>
    </source>
</evidence>
<dbReference type="PANTHER" id="PTHR45624:SF4">
    <property type="entry name" value="CONGESTED-LIKE TRACHEA PROTEIN-RELATED"/>
    <property type="match status" value="1"/>
</dbReference>
<dbReference type="SMART" id="SM00554">
    <property type="entry name" value="FAS1"/>
    <property type="match status" value="5"/>
</dbReference>
<name>A0A9P8AWI3_9AGAR</name>
<dbReference type="SUPFAM" id="SSF82153">
    <property type="entry name" value="FAS1 domain"/>
    <property type="match status" value="5"/>
</dbReference>
<feature type="transmembrane region" description="Helical" evidence="11">
    <location>
        <begin position="958"/>
        <end position="976"/>
    </location>
</feature>
<proteinExistence type="inferred from homology"/>
<evidence type="ECO:0000256" key="3">
    <source>
        <dbReference type="ARBA" id="ARBA00022448"/>
    </source>
</evidence>
<gene>
    <name evidence="14" type="ORF">BT62DRAFT_962523</name>
</gene>
<comment type="similarity">
    <text evidence="2">Belongs to the mitochondrial carrier (TC 2.A.29) family.</text>
</comment>
<evidence type="ECO:0000256" key="12">
    <source>
        <dbReference type="SAM" id="SignalP"/>
    </source>
</evidence>
<feature type="signal peptide" evidence="12">
    <location>
        <begin position="1"/>
        <end position="22"/>
    </location>
</feature>
<feature type="domain" description="FAS1" evidence="13">
    <location>
        <begin position="215"/>
        <end position="350"/>
    </location>
</feature>
<dbReference type="Gene3D" id="2.30.180.10">
    <property type="entry name" value="FAS1 domain"/>
    <property type="match status" value="5"/>
</dbReference>
<dbReference type="InterPro" id="IPR018108">
    <property type="entry name" value="MCP_transmembrane"/>
</dbReference>
<evidence type="ECO:0000256" key="8">
    <source>
        <dbReference type="ARBA" id="ARBA00023136"/>
    </source>
</evidence>
<feature type="chain" id="PRO_5040451519" description="FAS1 domain-containing protein" evidence="12">
    <location>
        <begin position="23"/>
        <end position="1615"/>
    </location>
</feature>
<keyword evidence="3" id="KW-0813">Transport</keyword>
<reference evidence="14" key="1">
    <citation type="submission" date="2020-11" db="EMBL/GenBank/DDBJ databases">
        <title>Adaptations for nitrogen fixation in a non-lichenized fungal sporocarp promotes dispersal by wood-feeding termites.</title>
        <authorList>
            <consortium name="DOE Joint Genome Institute"/>
            <person name="Koch R.A."/>
            <person name="Yoon G."/>
            <person name="Arayal U."/>
            <person name="Lail K."/>
            <person name="Amirebrahimi M."/>
            <person name="Labutti K."/>
            <person name="Lipzen A."/>
            <person name="Riley R."/>
            <person name="Barry K."/>
            <person name="Henrissat B."/>
            <person name="Grigoriev I.V."/>
            <person name="Herr J.R."/>
            <person name="Aime M.C."/>
        </authorList>
    </citation>
    <scope>NUCLEOTIDE SEQUENCE</scope>
    <source>
        <strain evidence="14">MCA 3950</strain>
    </source>
</reference>
<dbReference type="InterPro" id="IPR023395">
    <property type="entry name" value="MCP_dom_sf"/>
</dbReference>
<dbReference type="SUPFAM" id="SSF103506">
    <property type="entry name" value="Mitochondrial carrier"/>
    <property type="match status" value="1"/>
</dbReference>
<keyword evidence="6 11" id="KW-1133">Transmembrane helix</keyword>
<feature type="region of interest" description="Disordered" evidence="10">
    <location>
        <begin position="1585"/>
        <end position="1615"/>
    </location>
</feature>
<keyword evidence="12" id="KW-0732">Signal</keyword>
<keyword evidence="15" id="KW-1185">Reference proteome</keyword>
<feature type="transmembrane region" description="Helical" evidence="11">
    <location>
        <begin position="840"/>
        <end position="868"/>
    </location>
</feature>
<dbReference type="InterPro" id="IPR000782">
    <property type="entry name" value="FAS1_domain"/>
</dbReference>
<feature type="transmembrane region" description="Helical" evidence="11">
    <location>
        <begin position="1095"/>
        <end position="1115"/>
    </location>
</feature>
<sequence length="1615" mass="176363">MRLWRFAFASALISFPMQLVSPAQVPLTDPSTASTTLVDALSADPDYTSLLCLLQRARLIPTLNRLNGSTLFAPTNDAIKHYSNTLWNSVLDDSNLILTDNLQEKLRQQLFYHLLNYSITALPDDSEPINVLKTLHFPRTPGDPPSKEPPPYPPWMPVPGGSLGGEPQRLRVASRKESVWVGVDANGKDGVEVIKGKVDTDNGVVLGVDRMLEPPPDLATVVSKLSLVSYFHNVLTPEITRTLNSTEALTLFLPINGAWDALDPLERLYLESPYATDDLNRILNMHAVAEKEVKWSEQFDPAVNCTLTTIDGTKLEIVVSPEKTMISSADLVEPDIYASNGVLHLVSSLIMPPGALQLTPEKYLLALNCTNFVSLLHSAELTSLINDTEAKYTILAPKNDVLSIFGHSDLPEPGSEAMKKLLQYHFIPGHWTPKKLSPGMLLETALKEKGLDGGRQVLAVDVHQDKSSDSKKVFFGGASVIDEPIEVNNTFIYFISRPLEPPADALQTALPYLDLSSFLAAVFSTSIAETLKTTPRTSLLIPHNSAFKRLGLLVSAHLLAASSKRDLENVLLHHTLDTAEYSESLRNGSQHTFSSVEGSDLTLDRMTNGTLYLSASGGWVGMRTELYMRDILTQTGVIHEVSDILIPRSVQLTVGKLVKAAKGSTMTNMVTKAGFDWVLNGTAPPDGSPWADQGLSGVGWTLLCPTDDAFKEYNLTSLFEDVPRLQLIVGQHLIPTPVGRSRSLVGADSDALNNNRPLPLDDSATYMTLRSPESTYGDVIFRQEDDGSNSYIVGIKGARGTDGTADWARVQAWGRTTTGGGTGGVIQIDRVLMPYQPPWWVAYGAPIVVGVLGIFAISIFFLGLIWVWRRDTTEATYEPSSEAPAAEETLKTSSATSESVKSFIAGGFGGVSAVLVGHPFDLTKTRLQTAPAGAYKGAFDVVKKTLAKDGFSGMYRGMVPPLLGVTPIFAVSFWAYDMSKLLIYAVTPNRKNQDLSIGELAIAGFLSAIPTTLVTAPVERAKVLLQVQGQGGAEQKYKGVLDVIKHLYKEGGVRSIFRGSVATVARDGPGSAAYFAAYEVTKKALTPAGSSPADLNLGAVILAGGTAGVAMWSLAIPPDVIKSRIQSAPSGTYSGFMDCARKTIAYDGVAALWKGFGPAMARAFPANAATFVSFFFFVLFLDNKVSKNMKKSTKSKASRTLSASEIARNLGHFETWSTRQNMEQVSYSDIPESIKSDVDEVLNVSGKIPADWVKKKYRLIYSICRPGFLDFISDAHKECPSLFCEDDSSIDTLALYDDLATVFKASKYLRKMCASEERFSEADFAKTCDIFRTPAVSESRQRGQCPISLPQPLSSGDIPSTSLRILNTKTIIPDNVILIPTVSIRHLSNTEASAYKALKSHRTVLKSGSADKASSFRFQSTPCANLPEIPGFEFASAFFEDKKPVHQMLEDAYRQNRMSTTSAVRHLHSLGIHVPVFGLVWANGTVRAHVDWCKTSSIGETDKTVLSAPFPGPDDDDERTFHEWRLKRPSDILQVHFLIQNIDFWTCNGFREKVVKGVKALEQFIVNGGGIYEPWKRVGVLKLSKSASRKENRDASFSSVSMPPAPSKNTRTRRK</sequence>
<evidence type="ECO:0000313" key="15">
    <source>
        <dbReference type="Proteomes" id="UP000812287"/>
    </source>
</evidence>
<dbReference type="GO" id="GO:1902603">
    <property type="term" value="P:carnitine transmembrane transport"/>
    <property type="evidence" value="ECO:0007669"/>
    <property type="project" value="TreeGrafter"/>
</dbReference>
<dbReference type="EMBL" id="MU250526">
    <property type="protein sequence ID" value="KAG7450679.1"/>
    <property type="molecule type" value="Genomic_DNA"/>
</dbReference>
<feature type="transmembrane region" description="Helical" evidence="11">
    <location>
        <begin position="996"/>
        <end position="1016"/>
    </location>
</feature>
<dbReference type="GO" id="GO:0031966">
    <property type="term" value="C:mitochondrial membrane"/>
    <property type="evidence" value="ECO:0007669"/>
    <property type="project" value="UniProtKB-SubCell"/>
</dbReference>
<dbReference type="OrthoDB" id="14252at2759"/>
<keyword evidence="4 9" id="KW-0812">Transmembrane</keyword>
<evidence type="ECO:0000259" key="13">
    <source>
        <dbReference type="PROSITE" id="PS50213"/>
    </source>
</evidence>
<keyword evidence="5" id="KW-0677">Repeat</keyword>
<evidence type="ECO:0000256" key="4">
    <source>
        <dbReference type="ARBA" id="ARBA00022692"/>
    </source>
</evidence>